<keyword evidence="3" id="KW-1185">Reference proteome</keyword>
<evidence type="ECO:0000313" key="2">
    <source>
        <dbReference type="EMBL" id="BDX05155.1"/>
    </source>
</evidence>
<dbReference type="RefSeq" id="WP_338291119.1">
    <property type="nucleotide sequence ID" value="NZ_AP027272.1"/>
</dbReference>
<protein>
    <recommendedName>
        <fullName evidence="4">Lipoprotein</fullName>
    </recommendedName>
</protein>
<gene>
    <name evidence="2" type="ORF">MACH26_06760</name>
</gene>
<keyword evidence="1" id="KW-0732">Signal</keyword>
<dbReference type="Pfam" id="PF20101">
    <property type="entry name" value="DUF6491"/>
    <property type="match status" value="1"/>
</dbReference>
<reference evidence="2" key="1">
    <citation type="submission" date="2023-01" db="EMBL/GenBank/DDBJ databases">
        <title>Complete genome sequence of Planctobacterium marinum strain Dej080120_11.</title>
        <authorList>
            <person name="Ueki S."/>
            <person name="Maruyama F."/>
        </authorList>
    </citation>
    <scope>NUCLEOTIDE SEQUENCE</scope>
    <source>
        <strain evidence="2">Dej080120_11</strain>
    </source>
</reference>
<feature type="chain" id="PRO_5041244146" description="Lipoprotein" evidence="1">
    <location>
        <begin position="23"/>
        <end position="143"/>
    </location>
</feature>
<dbReference type="KEGG" id="pmaw:MACH26_06760"/>
<accession>A0AA48HV55</accession>
<organism evidence="2 3">
    <name type="scientific">Planctobacterium marinum</name>
    <dbReference type="NCBI Taxonomy" id="1631968"/>
    <lineage>
        <taxon>Bacteria</taxon>
        <taxon>Pseudomonadati</taxon>
        <taxon>Pseudomonadota</taxon>
        <taxon>Gammaproteobacteria</taxon>
        <taxon>Alteromonadales</taxon>
        <taxon>Alteromonadaceae</taxon>
        <taxon>Planctobacterium</taxon>
    </lineage>
</organism>
<dbReference type="InterPro" id="IPR045500">
    <property type="entry name" value="DUF6491"/>
</dbReference>
<proteinExistence type="predicted"/>
<feature type="signal peptide" evidence="1">
    <location>
        <begin position="1"/>
        <end position="22"/>
    </location>
</feature>
<name>A0AA48HV55_9ALTE</name>
<evidence type="ECO:0000256" key="1">
    <source>
        <dbReference type="SAM" id="SignalP"/>
    </source>
</evidence>
<evidence type="ECO:0008006" key="4">
    <source>
        <dbReference type="Google" id="ProtNLM"/>
    </source>
</evidence>
<sequence>MKTLKISLVMLGSALLLGCASSAEQAKATFDKDNDPRVGEEVSQVCYARNISGWSNVDNDDNALIVSIRNKETYKVDLIGGCNPDWAINKVAVITRGANGCMSAGDRLATDSQLNKQASCTIRGIYKWNADSGKEVAKPEAAE</sequence>
<dbReference type="AlphaFoldDB" id="A0AA48HV55"/>
<dbReference type="Proteomes" id="UP001333710">
    <property type="component" value="Chromosome"/>
</dbReference>
<dbReference type="EMBL" id="AP027272">
    <property type="protein sequence ID" value="BDX05155.1"/>
    <property type="molecule type" value="Genomic_DNA"/>
</dbReference>
<evidence type="ECO:0000313" key="3">
    <source>
        <dbReference type="Proteomes" id="UP001333710"/>
    </source>
</evidence>
<dbReference type="PROSITE" id="PS51257">
    <property type="entry name" value="PROKAR_LIPOPROTEIN"/>
    <property type="match status" value="1"/>
</dbReference>